<organism evidence="13 14">
    <name type="scientific">Myxococcus xanthus</name>
    <dbReference type="NCBI Taxonomy" id="34"/>
    <lineage>
        <taxon>Bacteria</taxon>
        <taxon>Pseudomonadati</taxon>
        <taxon>Myxococcota</taxon>
        <taxon>Myxococcia</taxon>
        <taxon>Myxococcales</taxon>
        <taxon>Cystobacterineae</taxon>
        <taxon>Myxococcaceae</taxon>
        <taxon>Myxococcus</taxon>
    </lineage>
</organism>
<dbReference type="Proteomes" id="UP000533080">
    <property type="component" value="Unassembled WGS sequence"/>
</dbReference>
<keyword evidence="4" id="KW-0547">Nucleotide-binding</keyword>
<evidence type="ECO:0000256" key="3">
    <source>
        <dbReference type="ARBA" id="ARBA00022723"/>
    </source>
</evidence>
<evidence type="ECO:0000256" key="7">
    <source>
        <dbReference type="ARBA" id="ARBA00023080"/>
    </source>
</evidence>
<gene>
    <name evidence="13" type="ORF">HNV28_32070</name>
</gene>
<evidence type="ECO:0000313" key="13">
    <source>
        <dbReference type="EMBL" id="NOJ82900.1"/>
    </source>
</evidence>
<dbReference type="GO" id="GO:0016779">
    <property type="term" value="F:nucleotidyltransferase activity"/>
    <property type="evidence" value="ECO:0007669"/>
    <property type="project" value="UniProtKB-KW"/>
</dbReference>
<keyword evidence="1 13" id="KW-0808">Transferase</keyword>
<dbReference type="Pfam" id="PF21654">
    <property type="entry name" value="DncV-like_NTFase"/>
    <property type="match status" value="1"/>
</dbReference>
<keyword evidence="8" id="KW-0051">Antiviral defense</keyword>
<evidence type="ECO:0000256" key="8">
    <source>
        <dbReference type="ARBA" id="ARBA00023118"/>
    </source>
</evidence>
<evidence type="ECO:0000259" key="12">
    <source>
        <dbReference type="Pfam" id="PF21654"/>
    </source>
</evidence>
<evidence type="ECO:0000256" key="2">
    <source>
        <dbReference type="ARBA" id="ARBA00022695"/>
    </source>
</evidence>
<evidence type="ECO:0000313" key="14">
    <source>
        <dbReference type="Proteomes" id="UP000533080"/>
    </source>
</evidence>
<evidence type="ECO:0000256" key="9">
    <source>
        <dbReference type="ARBA" id="ARBA00044145"/>
    </source>
</evidence>
<dbReference type="RefSeq" id="WP_171444731.1">
    <property type="nucleotide sequence ID" value="NZ_JABFNS010000151.1"/>
</dbReference>
<keyword evidence="2" id="KW-0548">Nucleotidyltransferase</keyword>
<evidence type="ECO:0000256" key="6">
    <source>
        <dbReference type="ARBA" id="ARBA00022842"/>
    </source>
</evidence>
<protein>
    <recommendedName>
        <fullName evidence="9">Cyclic GMP-AMP synthase</fullName>
    </recommendedName>
</protein>
<comment type="catalytic activity">
    <reaction evidence="10">
        <text>GTP + ATP = 3',3'-cGAMP + 2 diphosphate</text>
        <dbReference type="Rhea" id="RHEA:35647"/>
        <dbReference type="ChEBI" id="CHEBI:30616"/>
        <dbReference type="ChEBI" id="CHEBI:33019"/>
        <dbReference type="ChEBI" id="CHEBI:37565"/>
        <dbReference type="ChEBI" id="CHEBI:71501"/>
    </reaction>
    <physiologicalReaction direction="left-to-right" evidence="10">
        <dbReference type="Rhea" id="RHEA:35648"/>
    </physiologicalReaction>
</comment>
<dbReference type="GO" id="GO:0009117">
    <property type="term" value="P:nucleotide metabolic process"/>
    <property type="evidence" value="ECO:0007669"/>
    <property type="project" value="UniProtKB-KW"/>
</dbReference>
<name>A0A7Y4IQH9_MYXXA</name>
<dbReference type="InterPro" id="IPR043519">
    <property type="entry name" value="NT_sf"/>
</dbReference>
<evidence type="ECO:0000256" key="10">
    <source>
        <dbReference type="ARBA" id="ARBA00048304"/>
    </source>
</evidence>
<dbReference type="AlphaFoldDB" id="A0A7Y4IQH9"/>
<evidence type="ECO:0000256" key="5">
    <source>
        <dbReference type="ARBA" id="ARBA00022840"/>
    </source>
</evidence>
<dbReference type="InterPro" id="IPR006116">
    <property type="entry name" value="NT_2-5OAS_ClassI-CCAase"/>
</dbReference>
<reference evidence="13 14" key="1">
    <citation type="submission" date="2020-05" db="EMBL/GenBank/DDBJ databases">
        <authorList>
            <person name="Whitworth D."/>
        </authorList>
    </citation>
    <scope>NUCLEOTIDE SEQUENCE [LARGE SCALE GENOMIC DNA]</scope>
    <source>
        <strain evidence="13 14">AM005</strain>
    </source>
</reference>
<dbReference type="GO" id="GO:0051607">
    <property type="term" value="P:defense response to virus"/>
    <property type="evidence" value="ECO:0007669"/>
    <property type="project" value="UniProtKB-KW"/>
</dbReference>
<comment type="caution">
    <text evidence="13">The sequence shown here is derived from an EMBL/GenBank/DDBJ whole genome shotgun (WGS) entry which is preliminary data.</text>
</comment>
<evidence type="ECO:0000256" key="1">
    <source>
        <dbReference type="ARBA" id="ARBA00022679"/>
    </source>
</evidence>
<keyword evidence="3" id="KW-0479">Metal-binding</keyword>
<keyword evidence="7" id="KW-0546">Nucleotide metabolism</keyword>
<keyword evidence="6" id="KW-0460">Magnesium</keyword>
<accession>A0A7Y4IQH9</accession>
<dbReference type="InterPro" id="IPR048445">
    <property type="entry name" value="DncV-like_NTFase"/>
</dbReference>
<proteinExistence type="predicted"/>
<dbReference type="EMBL" id="JABFNT010000152">
    <property type="protein sequence ID" value="NOJ82900.1"/>
    <property type="molecule type" value="Genomic_DNA"/>
</dbReference>
<evidence type="ECO:0000256" key="11">
    <source>
        <dbReference type="SAM" id="MobiDB-lite"/>
    </source>
</evidence>
<feature type="region of interest" description="Disordered" evidence="11">
    <location>
        <begin position="303"/>
        <end position="327"/>
    </location>
</feature>
<evidence type="ECO:0000256" key="4">
    <source>
        <dbReference type="ARBA" id="ARBA00022741"/>
    </source>
</evidence>
<dbReference type="CDD" id="cd05400">
    <property type="entry name" value="NT_2-5OAS_ClassI-CCAase"/>
    <property type="match status" value="1"/>
</dbReference>
<feature type="domain" description="Cyclic GMP-AMP synthase DncV-like nucleotidyltransferase" evidence="12">
    <location>
        <begin position="52"/>
        <end position="125"/>
    </location>
</feature>
<dbReference type="Gene3D" id="3.30.460.10">
    <property type="entry name" value="Beta Polymerase, domain 2"/>
    <property type="match status" value="1"/>
</dbReference>
<dbReference type="GO" id="GO:0046872">
    <property type="term" value="F:metal ion binding"/>
    <property type="evidence" value="ECO:0007669"/>
    <property type="project" value="UniProtKB-KW"/>
</dbReference>
<dbReference type="GO" id="GO:0005524">
    <property type="term" value="F:ATP binding"/>
    <property type="evidence" value="ECO:0007669"/>
    <property type="project" value="UniProtKB-KW"/>
</dbReference>
<keyword evidence="5" id="KW-0067">ATP-binding</keyword>
<sequence>MANIQKQFEKFHETIRTDYDTNQELRDKRDIILEKIEKSLTDAKRPSFLRLMQGSYIMRTGVKPIGEKEYDIDVGMRFKFNEEEHTATEVRQWVFDAVKNHTDNVEAKGPCIRVGYAKGFHVDLVPYAWWTDDTTGEQFRLAHSSKGWIAADPSKLLKYVDDAQSAFADTEGGTQTNQLRRVIRCLKRWDDVQQPEESEAKPSGLAFTLLSIGHLARALSWDGKPDDRAALLGIASFVTSQTRVVANKPSPEYEDMFAKLSDEHMAALISRFQAMKDALEASNQETDPTKACELLVPIFGDDFPVPPPDQTGKKTQAPAIITSSSSA</sequence>